<evidence type="ECO:0000313" key="3">
    <source>
        <dbReference type="Proteomes" id="UP000317894"/>
    </source>
</evidence>
<dbReference type="EMBL" id="VJWA01000002">
    <property type="protein sequence ID" value="TRW14684.1"/>
    <property type="molecule type" value="Genomic_DNA"/>
</dbReference>
<dbReference type="Pfam" id="PF12705">
    <property type="entry name" value="PDDEXK_1"/>
    <property type="match status" value="1"/>
</dbReference>
<dbReference type="Gene3D" id="3.90.320.10">
    <property type="match status" value="1"/>
</dbReference>
<proteinExistence type="predicted"/>
<evidence type="ECO:0000313" key="2">
    <source>
        <dbReference type="EMBL" id="TRW14684.1"/>
    </source>
</evidence>
<accession>A0A552U8X9</accession>
<dbReference type="InterPro" id="IPR011604">
    <property type="entry name" value="PDDEXK-like_dom_sf"/>
</dbReference>
<dbReference type="InterPro" id="IPR038726">
    <property type="entry name" value="PDDEXK_AddAB-type"/>
</dbReference>
<organism evidence="2 3">
    <name type="scientific">Glacieibacterium frigidum</name>
    <dbReference type="NCBI Taxonomy" id="2593303"/>
    <lineage>
        <taxon>Bacteria</taxon>
        <taxon>Pseudomonadati</taxon>
        <taxon>Pseudomonadota</taxon>
        <taxon>Alphaproteobacteria</taxon>
        <taxon>Sphingomonadales</taxon>
        <taxon>Sphingosinicellaceae</taxon>
        <taxon>Glacieibacterium</taxon>
    </lineage>
</organism>
<dbReference type="InterPro" id="IPR011335">
    <property type="entry name" value="Restrct_endonuc-II-like"/>
</dbReference>
<comment type="caution">
    <text evidence="2">The sequence shown here is derived from an EMBL/GenBank/DDBJ whole genome shotgun (WGS) entry which is preliminary data.</text>
</comment>
<dbReference type="InterPro" id="IPR027417">
    <property type="entry name" value="P-loop_NTPase"/>
</dbReference>
<dbReference type="SUPFAM" id="SSF52540">
    <property type="entry name" value="P-loop containing nucleoside triphosphate hydrolases"/>
    <property type="match status" value="1"/>
</dbReference>
<feature type="domain" description="PD-(D/E)XK endonuclease-like" evidence="1">
    <location>
        <begin position="704"/>
        <end position="895"/>
    </location>
</feature>
<reference evidence="2 3" key="1">
    <citation type="submission" date="2019-07" db="EMBL/GenBank/DDBJ databases">
        <title>Novel species isolated from glacier.</title>
        <authorList>
            <person name="Liu Q."/>
            <person name="Xin Y.-H."/>
        </authorList>
    </citation>
    <scope>NUCLEOTIDE SEQUENCE [LARGE SCALE GENOMIC DNA]</scope>
    <source>
        <strain evidence="2 3">LB1R16</strain>
    </source>
</reference>
<dbReference type="SUPFAM" id="SSF52980">
    <property type="entry name" value="Restriction endonuclease-like"/>
    <property type="match status" value="1"/>
</dbReference>
<sequence length="966" mass="103668">MPLAERPRVYTIPPHGAFVDALAAGLLERTKDDPLALARARILLPNRRAVRALTDAFVRRSDGGLLLPRMTPIGDLDADGFATEAASLDLPPAFDPCERRLRLTQLVRRGAARRGDGVTAVEALRLADALGSALDELTGEEVDPAALATLVENADLAEHFQLTLDQFDAVREHWPAVLAATGTSDAVARRLAVVDAVAREWAASPPAGLIVAAGLVAVSPAVARLLRVVARLPDGLVVLPGVDTAMDDEEWDAIRVTAEGGDEAHPQYMLKRLLDRIDVGRGEVAGWDYPTASDGPVARTGAVASALRLAKFTTAWRDAPPEGVFDGVRTVEAATPAEEAQVVALALRRALAEPGQTAALVTPDRNLARRVARHLARWGIDIDDSAGLPLRQTPPGAMILALAEAATQGFAPVALLAVLKHPLVRFGPERLAWLDRVRALDRRLRGVRPVPGLAGVTARLKETKAVEALTAWWTEVAEMLAPLEAHFTHEDCALADAVAVLRDTGEALAGDELWRGPAGRALGGLVAMLTEHGRHLDPFAPADAPALLGSLLRDVPVREAYGKQPRLAIYGTLEARLQRADLTILGGLNEGVWPSPASPDPWLALKIRAELGIGGTQRGIGLAAHDFAAALGGPQVLLTRARRDDSAPTVASRFWLRLHASVGDALKPETELLALARALDRSAVPAPAPRPEPAPSAAMRPRKISVTAAEQLKADPFSWYARAILELKLLDPLDADPGAAERGIDLHDVLEKWIKGGGEPDALQPIAATMLREKWSNHPLMQALWKPRVERALDWVVEESARWHDAGWSPHGAEVKAVRELRNGVTLQGRADRVDHNAAGALAIIDYKTGKPPSNAQVQGGFALQMGLLAWLIGTDAGAAVEALRYWRLSGGKEPGDATDPLAYRGKPFIELPDHVAATIAAFDDLCEKYLLGSEPFTAKLHPEYAARYSDFDHLARVAEWQARAR</sequence>
<dbReference type="RefSeq" id="WP_144237890.1">
    <property type="nucleotide sequence ID" value="NZ_VJWA01000002.1"/>
</dbReference>
<evidence type="ECO:0000259" key="1">
    <source>
        <dbReference type="Pfam" id="PF12705"/>
    </source>
</evidence>
<dbReference type="InterPro" id="IPR014153">
    <property type="entry name" value="Ds_break_AddB"/>
</dbReference>
<dbReference type="AlphaFoldDB" id="A0A552U8X9"/>
<keyword evidence="3" id="KW-1185">Reference proteome</keyword>
<dbReference type="OrthoDB" id="9780606at2"/>
<dbReference type="NCBIfam" id="TIGR02786">
    <property type="entry name" value="addB_alphas"/>
    <property type="match status" value="1"/>
</dbReference>
<dbReference type="Proteomes" id="UP000317894">
    <property type="component" value="Unassembled WGS sequence"/>
</dbReference>
<protein>
    <submittedName>
        <fullName evidence="2">Double-strand break repair protein AddB</fullName>
    </submittedName>
</protein>
<gene>
    <name evidence="2" type="primary">addB</name>
    <name evidence="2" type="ORF">FMM06_13430</name>
</gene>
<name>A0A552U8X9_9SPHN</name>